<evidence type="ECO:0000256" key="1">
    <source>
        <dbReference type="SAM" id="MobiDB-lite"/>
    </source>
</evidence>
<sequence length="111" mass="11757">MLTENKLTENLLTGAVSQRLTCDPDHGPLRRIQNVPRGRPGPLHALVLLQVPGQRVARQRAAAAGGSSRWRCPPTRLGPEAVAAPPRRSPCSGSTHGGSKVTVTAGHMTRS</sequence>
<name>A0A0S7ES66_9TELE</name>
<feature type="region of interest" description="Disordered" evidence="1">
    <location>
        <begin position="63"/>
        <end position="111"/>
    </location>
</feature>
<gene>
    <name evidence="2" type="primary">PPUP8568</name>
</gene>
<dbReference type="EMBL" id="GBYX01475979">
    <property type="protein sequence ID" value="JAO05698.1"/>
    <property type="molecule type" value="Transcribed_RNA"/>
</dbReference>
<accession>A0A0S7ES66</accession>
<evidence type="ECO:0000313" key="2">
    <source>
        <dbReference type="EMBL" id="JAO05698.1"/>
    </source>
</evidence>
<dbReference type="AlphaFoldDB" id="A0A0S7ES66"/>
<reference evidence="2" key="1">
    <citation type="submission" date="2014-12" db="EMBL/GenBank/DDBJ databases">
        <title>Parallel Evolution in Life History Adaptation Evident in the Tissue-Specific Poeciliopsis prolifica transcriptome.</title>
        <authorList>
            <person name="Jue N.K."/>
            <person name="Foley R.J."/>
            <person name="Obergfell C."/>
            <person name="Reznick D.N."/>
            <person name="O'Neill R.J."/>
            <person name="O'Neill M.J."/>
        </authorList>
    </citation>
    <scope>NUCLEOTIDE SEQUENCE</scope>
</reference>
<proteinExistence type="predicted"/>
<organism evidence="2">
    <name type="scientific">Poeciliopsis prolifica</name>
    <name type="common">blackstripe livebearer</name>
    <dbReference type="NCBI Taxonomy" id="188132"/>
    <lineage>
        <taxon>Eukaryota</taxon>
        <taxon>Metazoa</taxon>
        <taxon>Chordata</taxon>
        <taxon>Craniata</taxon>
        <taxon>Vertebrata</taxon>
        <taxon>Euteleostomi</taxon>
        <taxon>Actinopterygii</taxon>
        <taxon>Neopterygii</taxon>
        <taxon>Teleostei</taxon>
        <taxon>Neoteleostei</taxon>
        <taxon>Acanthomorphata</taxon>
        <taxon>Ovalentaria</taxon>
        <taxon>Atherinomorphae</taxon>
        <taxon>Cyprinodontiformes</taxon>
        <taxon>Poeciliidae</taxon>
        <taxon>Poeciliinae</taxon>
        <taxon>Poeciliopsis</taxon>
    </lineage>
</organism>
<protein>
    <submittedName>
        <fullName evidence="2">PPUP8568</fullName>
    </submittedName>
</protein>